<accession>A0ABT9ZVW5</accession>
<organism evidence="1 2">
    <name type="scientific">Evansella vedderi</name>
    <dbReference type="NCBI Taxonomy" id="38282"/>
    <lineage>
        <taxon>Bacteria</taxon>
        <taxon>Bacillati</taxon>
        <taxon>Bacillota</taxon>
        <taxon>Bacilli</taxon>
        <taxon>Bacillales</taxon>
        <taxon>Bacillaceae</taxon>
        <taxon>Evansella</taxon>
    </lineage>
</organism>
<reference evidence="1 2" key="1">
    <citation type="submission" date="2023-07" db="EMBL/GenBank/DDBJ databases">
        <title>Genomic Encyclopedia of Type Strains, Phase IV (KMG-IV): sequencing the most valuable type-strain genomes for metagenomic binning, comparative biology and taxonomic classification.</title>
        <authorList>
            <person name="Goeker M."/>
        </authorList>
    </citation>
    <scope>NUCLEOTIDE SEQUENCE [LARGE SCALE GENOMIC DNA]</scope>
    <source>
        <strain evidence="1 2">DSM 9768</strain>
    </source>
</reference>
<name>A0ABT9ZVW5_9BACI</name>
<evidence type="ECO:0000313" key="1">
    <source>
        <dbReference type="EMBL" id="MDQ0255095.1"/>
    </source>
</evidence>
<gene>
    <name evidence="1" type="ORF">J2S74_002477</name>
</gene>
<dbReference type="InterPro" id="IPR037175">
    <property type="entry name" value="KFase_sf"/>
</dbReference>
<keyword evidence="2" id="KW-1185">Reference proteome</keyword>
<comment type="caution">
    <text evidence="1">The sequence shown here is derived from an EMBL/GenBank/DDBJ whole genome shotgun (WGS) entry which is preliminary data.</text>
</comment>
<evidence type="ECO:0000313" key="2">
    <source>
        <dbReference type="Proteomes" id="UP001230005"/>
    </source>
</evidence>
<protein>
    <submittedName>
        <fullName evidence="1">Kynurenine formamidase</fullName>
    </submittedName>
</protein>
<dbReference type="SUPFAM" id="SSF102198">
    <property type="entry name" value="Putative cyclase"/>
    <property type="match status" value="1"/>
</dbReference>
<dbReference type="EMBL" id="JAUSUG010000009">
    <property type="protein sequence ID" value="MDQ0255095.1"/>
    <property type="molecule type" value="Genomic_DNA"/>
</dbReference>
<sequence>MTILERLLALEPINTINFFYVRKLSILENVVLDSLSIGDYELIALPLAIKEGDGSPVRAVVRPL</sequence>
<dbReference type="Proteomes" id="UP001230005">
    <property type="component" value="Unassembled WGS sequence"/>
</dbReference>
<dbReference type="Gene3D" id="3.50.30.50">
    <property type="entry name" value="Putative cyclase"/>
    <property type="match status" value="1"/>
</dbReference>
<proteinExistence type="predicted"/>